<evidence type="ECO:0000313" key="10">
    <source>
        <dbReference type="WBParaSite" id="Pan_g10720.t1"/>
    </source>
</evidence>
<evidence type="ECO:0000256" key="2">
    <source>
        <dbReference type="ARBA" id="ARBA00022771"/>
    </source>
</evidence>
<evidence type="ECO:0000256" key="5">
    <source>
        <dbReference type="PROSITE-ProRule" id="PRU00091"/>
    </source>
</evidence>
<keyword evidence="4 6" id="KW-0175">Coiled coil</keyword>
<sequence>MSFLNSLPGLITDIITDAPPDRRLQRIQQENERNNLSVVAKLILNTFLDATVRGSRTLDIDTQELVDLLVILEKSLWHGLKAVHIIRAFGIRKADDELWSMLCSVSEGSKCMSETIKCVKELDHLKTSISKVRAFLRVAIMKKELADYVQNICNADLTPFYEPWAFYRNDNGATLAGSLLALRVFDCNLLLDYDVLMHFAQSIDLTHYVKVPILPSQFAHYTEEEAELEREKSFQEVLDQKHYVEERNRQLTQTLEQVQRKLSNVTAGESAAELLRKIDDLNEQLAEEKKQRQVALEKYCEKRDECKNYELLQEGYTNDAKRALIQIQRKVEDRERVLVRKLENLDLTSNNIYQPFNQKYQDMTTKLAIIERMHKLRPTRNESDFFDLIAKMEEKQEMLNDAIRNKDELAEKVAKLEEQAQATRAAIQELAELRLANAEMTQKLAETEHALEDLGPHLSDSKMQIVMMKEQLVPASEWVKDSDVSHCLSCNAEFTVTFRKHHCRRCGQIFCDQCSSQRINLPSHAKQVRVCQPCHKLLGTLHASATIRST</sequence>
<dbReference type="Proteomes" id="UP000492821">
    <property type="component" value="Unassembled WGS sequence"/>
</dbReference>
<feature type="domain" description="FYVE-type" evidence="7">
    <location>
        <begin position="481"/>
        <end position="539"/>
    </location>
</feature>
<dbReference type="InterPro" id="IPR047335">
    <property type="entry name" value="RUFY1-3"/>
</dbReference>
<dbReference type="Pfam" id="PF01363">
    <property type="entry name" value="FYVE"/>
    <property type="match status" value="1"/>
</dbReference>
<dbReference type="Gene3D" id="3.30.40.10">
    <property type="entry name" value="Zinc/RING finger domain, C3HC4 (zinc finger)"/>
    <property type="match status" value="1"/>
</dbReference>
<keyword evidence="9" id="KW-1185">Reference proteome</keyword>
<dbReference type="SMART" id="SM00593">
    <property type="entry name" value="RUN"/>
    <property type="match status" value="1"/>
</dbReference>
<evidence type="ECO:0000259" key="7">
    <source>
        <dbReference type="PROSITE" id="PS50178"/>
    </source>
</evidence>
<dbReference type="SMART" id="SM00064">
    <property type="entry name" value="FYVE"/>
    <property type="match status" value="1"/>
</dbReference>
<dbReference type="PROSITE" id="PS50826">
    <property type="entry name" value="RUN"/>
    <property type="match status" value="1"/>
</dbReference>
<feature type="coiled-coil region" evidence="6">
    <location>
        <begin position="241"/>
        <end position="298"/>
    </location>
</feature>
<dbReference type="SUPFAM" id="SSF140741">
    <property type="entry name" value="RUN domain-like"/>
    <property type="match status" value="1"/>
</dbReference>
<keyword evidence="2 5" id="KW-0863">Zinc-finger</keyword>
<evidence type="ECO:0000256" key="4">
    <source>
        <dbReference type="ARBA" id="ARBA00023054"/>
    </source>
</evidence>
<dbReference type="GO" id="GO:0005737">
    <property type="term" value="C:cytoplasm"/>
    <property type="evidence" value="ECO:0007669"/>
    <property type="project" value="TreeGrafter"/>
</dbReference>
<evidence type="ECO:0000256" key="1">
    <source>
        <dbReference type="ARBA" id="ARBA00022723"/>
    </source>
</evidence>
<dbReference type="PROSITE" id="PS50178">
    <property type="entry name" value="ZF_FYVE"/>
    <property type="match status" value="1"/>
</dbReference>
<dbReference type="PANTHER" id="PTHR45956">
    <property type="entry name" value="RUN AND FYVE DOMAIN-CONTAINING PROTEIN 2-LIKE PROTEIN"/>
    <property type="match status" value="1"/>
</dbReference>
<dbReference type="InterPro" id="IPR004012">
    <property type="entry name" value="Run_dom"/>
</dbReference>
<organism evidence="9 10">
    <name type="scientific">Panagrellus redivivus</name>
    <name type="common">Microworm</name>
    <dbReference type="NCBI Taxonomy" id="6233"/>
    <lineage>
        <taxon>Eukaryota</taxon>
        <taxon>Metazoa</taxon>
        <taxon>Ecdysozoa</taxon>
        <taxon>Nematoda</taxon>
        <taxon>Chromadorea</taxon>
        <taxon>Rhabditida</taxon>
        <taxon>Tylenchina</taxon>
        <taxon>Panagrolaimomorpha</taxon>
        <taxon>Panagrolaimoidea</taxon>
        <taxon>Panagrolaimidae</taxon>
        <taxon>Panagrellus</taxon>
    </lineage>
</organism>
<dbReference type="InterPro" id="IPR000306">
    <property type="entry name" value="Znf_FYVE"/>
</dbReference>
<name>A0A7E4UN34_PANRE</name>
<dbReference type="SUPFAM" id="SSF57903">
    <property type="entry name" value="FYVE/PHD zinc finger"/>
    <property type="match status" value="1"/>
</dbReference>
<feature type="coiled-coil region" evidence="6">
    <location>
        <begin position="389"/>
        <end position="450"/>
    </location>
</feature>
<dbReference type="PANTHER" id="PTHR45956:SF6">
    <property type="entry name" value="RUN DOMAIN-CONTAINING PROTEIN"/>
    <property type="match status" value="1"/>
</dbReference>
<keyword evidence="3" id="KW-0862">Zinc</keyword>
<dbReference type="InterPro" id="IPR011011">
    <property type="entry name" value="Znf_FYVE_PHD"/>
</dbReference>
<evidence type="ECO:0000259" key="8">
    <source>
        <dbReference type="PROSITE" id="PS50826"/>
    </source>
</evidence>
<evidence type="ECO:0000256" key="3">
    <source>
        <dbReference type="ARBA" id="ARBA00022833"/>
    </source>
</evidence>
<dbReference type="InterPro" id="IPR017455">
    <property type="entry name" value="Znf_FYVE-rel"/>
</dbReference>
<dbReference type="InterPro" id="IPR013083">
    <property type="entry name" value="Znf_RING/FYVE/PHD"/>
</dbReference>
<reference evidence="9" key="1">
    <citation type="journal article" date="2013" name="Genetics">
        <title>The draft genome and transcriptome of Panagrellus redivivus are shaped by the harsh demands of a free-living lifestyle.</title>
        <authorList>
            <person name="Srinivasan J."/>
            <person name="Dillman A.R."/>
            <person name="Macchietto M.G."/>
            <person name="Heikkinen L."/>
            <person name="Lakso M."/>
            <person name="Fracchia K.M."/>
            <person name="Antoshechkin I."/>
            <person name="Mortazavi A."/>
            <person name="Wong G."/>
            <person name="Sternberg P.W."/>
        </authorList>
    </citation>
    <scope>NUCLEOTIDE SEQUENCE [LARGE SCALE GENOMIC DNA]</scope>
    <source>
        <strain evidence="9">MT8872</strain>
    </source>
</reference>
<proteinExistence type="predicted"/>
<evidence type="ECO:0000256" key="6">
    <source>
        <dbReference type="SAM" id="Coils"/>
    </source>
</evidence>
<protein>
    <submittedName>
        <fullName evidence="10">FYVE-type domain-containing protein</fullName>
    </submittedName>
</protein>
<evidence type="ECO:0000313" key="9">
    <source>
        <dbReference type="Proteomes" id="UP000492821"/>
    </source>
</evidence>
<reference evidence="10" key="2">
    <citation type="submission" date="2020-10" db="UniProtKB">
        <authorList>
            <consortium name="WormBaseParasite"/>
        </authorList>
    </citation>
    <scope>IDENTIFICATION</scope>
</reference>
<feature type="domain" description="RUN" evidence="8">
    <location>
        <begin position="59"/>
        <end position="194"/>
    </location>
</feature>
<dbReference type="AlphaFoldDB" id="A0A7E4UN34"/>
<dbReference type="Pfam" id="PF02759">
    <property type="entry name" value="RUN"/>
    <property type="match status" value="1"/>
</dbReference>
<dbReference type="InterPro" id="IPR037213">
    <property type="entry name" value="Run_dom_sf"/>
</dbReference>
<dbReference type="WBParaSite" id="Pan_g10720.t1">
    <property type="protein sequence ID" value="Pan_g10720.t1"/>
    <property type="gene ID" value="Pan_g10720"/>
</dbReference>
<accession>A0A7E4UN34</accession>
<dbReference type="CDD" id="cd15721">
    <property type="entry name" value="FYVE_RUFY1_like"/>
    <property type="match status" value="1"/>
</dbReference>
<keyword evidence="1" id="KW-0479">Metal-binding</keyword>
<dbReference type="GO" id="GO:0008270">
    <property type="term" value="F:zinc ion binding"/>
    <property type="evidence" value="ECO:0007669"/>
    <property type="project" value="UniProtKB-KW"/>
</dbReference>
<dbReference type="Gene3D" id="1.20.58.900">
    <property type="match status" value="1"/>
</dbReference>